<dbReference type="CDD" id="cd00009">
    <property type="entry name" value="AAA"/>
    <property type="match status" value="1"/>
</dbReference>
<evidence type="ECO:0000313" key="10">
    <source>
        <dbReference type="Proteomes" id="UP000516148"/>
    </source>
</evidence>
<dbReference type="InterPro" id="IPR058031">
    <property type="entry name" value="AAA_lid_NorR"/>
</dbReference>
<dbReference type="Gene3D" id="1.10.8.60">
    <property type="match status" value="1"/>
</dbReference>
<evidence type="ECO:0000256" key="5">
    <source>
        <dbReference type="ARBA" id="ARBA00023125"/>
    </source>
</evidence>
<protein>
    <submittedName>
        <fullName evidence="9">Sigma-54-dependent Fis family transcriptional regulator</fullName>
    </submittedName>
</protein>
<keyword evidence="7" id="KW-0804">Transcription</keyword>
<dbReference type="EMBL" id="CP061038">
    <property type="protein sequence ID" value="QNQ10832.1"/>
    <property type="molecule type" value="Genomic_DNA"/>
</dbReference>
<dbReference type="GO" id="GO:0003677">
    <property type="term" value="F:DNA binding"/>
    <property type="evidence" value="ECO:0007669"/>
    <property type="project" value="UniProtKB-KW"/>
</dbReference>
<dbReference type="FunFam" id="3.40.50.300:FF:000006">
    <property type="entry name" value="DNA-binding transcriptional regulator NtrC"/>
    <property type="match status" value="1"/>
</dbReference>
<dbReference type="PROSITE" id="PS50045">
    <property type="entry name" value="SIGMA54_INTERACT_4"/>
    <property type="match status" value="1"/>
</dbReference>
<keyword evidence="6" id="KW-0010">Activator</keyword>
<evidence type="ECO:0000256" key="4">
    <source>
        <dbReference type="ARBA" id="ARBA00023015"/>
    </source>
</evidence>
<gene>
    <name evidence="9" type="ORF">H3Z74_06495</name>
</gene>
<evidence type="ECO:0000256" key="2">
    <source>
        <dbReference type="ARBA" id="ARBA00022840"/>
    </source>
</evidence>
<feature type="domain" description="Sigma-54 factor interaction" evidence="8">
    <location>
        <begin position="46"/>
        <end position="275"/>
    </location>
</feature>
<keyword evidence="2" id="KW-0067">ATP-binding</keyword>
<dbReference type="RefSeq" id="WP_187763122.1">
    <property type="nucleotide sequence ID" value="NZ_CP061038.1"/>
</dbReference>
<evidence type="ECO:0000256" key="1">
    <source>
        <dbReference type="ARBA" id="ARBA00022741"/>
    </source>
</evidence>
<evidence type="ECO:0000256" key="7">
    <source>
        <dbReference type="ARBA" id="ARBA00023163"/>
    </source>
</evidence>
<proteinExistence type="predicted"/>
<dbReference type="PROSITE" id="PS00688">
    <property type="entry name" value="SIGMA54_INTERACT_3"/>
    <property type="match status" value="1"/>
</dbReference>
<keyword evidence="5" id="KW-0238">DNA-binding</keyword>
<evidence type="ECO:0000256" key="6">
    <source>
        <dbReference type="ARBA" id="ARBA00023159"/>
    </source>
</evidence>
<evidence type="ECO:0000259" key="8">
    <source>
        <dbReference type="PROSITE" id="PS50045"/>
    </source>
</evidence>
<dbReference type="PROSITE" id="PS00675">
    <property type="entry name" value="SIGMA54_INTERACT_1"/>
    <property type="match status" value="1"/>
</dbReference>
<dbReference type="PANTHER" id="PTHR32071">
    <property type="entry name" value="TRANSCRIPTIONAL REGULATORY PROTEIN"/>
    <property type="match status" value="1"/>
</dbReference>
<dbReference type="PANTHER" id="PTHR32071:SF21">
    <property type="entry name" value="TRANSCRIPTIONAL REGULATORY PROTEIN FLGR"/>
    <property type="match status" value="1"/>
</dbReference>
<name>A0A7H0LMC9_9SPHN</name>
<dbReference type="KEGG" id="spap:H3Z74_06495"/>
<dbReference type="SUPFAM" id="SSF52540">
    <property type="entry name" value="P-loop containing nucleoside triphosphate hydrolases"/>
    <property type="match status" value="1"/>
</dbReference>
<keyword evidence="10" id="KW-1185">Reference proteome</keyword>
<keyword evidence="1" id="KW-0547">Nucleotide-binding</keyword>
<dbReference type="PROSITE" id="PS00676">
    <property type="entry name" value="SIGMA54_INTERACT_2"/>
    <property type="match status" value="1"/>
</dbReference>
<dbReference type="InterPro" id="IPR027417">
    <property type="entry name" value="P-loop_NTPase"/>
</dbReference>
<dbReference type="Pfam" id="PF25601">
    <property type="entry name" value="AAA_lid_14"/>
    <property type="match status" value="1"/>
</dbReference>
<dbReference type="Pfam" id="PF00158">
    <property type="entry name" value="Sigma54_activat"/>
    <property type="match status" value="1"/>
</dbReference>
<keyword evidence="4" id="KW-0805">Transcription regulation</keyword>
<keyword evidence="3" id="KW-0902">Two-component regulatory system</keyword>
<dbReference type="SUPFAM" id="SSF46689">
    <property type="entry name" value="Homeodomain-like"/>
    <property type="match status" value="1"/>
</dbReference>
<accession>A0A7H0LMC9</accession>
<sequence>MVAIPHDDIAERIDVGLSATKHPGGRSVLSFDSDKHHAVGARARAFIFSDPRSRALVPLIEKTAPSEANILVIGETGTGKELVARYVHSLSHRAQGPFLAVNCGAFSETLIEGELFGYERGAYTGAHAARPGWFEAANGGTLFLDELGDLPLSLQVKLLRVLQEREVVRLGSRTAIPLDVRVIAATNVDLHHAVATGAFRPDLFYRLQVVTLPLLPLRERRADILPLARHFLQVYGDKIQPRRLDLSSAAEEALYHYGWPGNIRELENAIYRATLVNQDGLIQIEDLGLPTGQGIAFYPPVLSLDEGRGEANVAPRLEGGTLEEIVRPLVAKLLDGDHEAMLDRLVSAVVTETFHLCGSNQIRTAAALGITRNVVRTHLKNFGLI</sequence>
<dbReference type="GO" id="GO:0006355">
    <property type="term" value="P:regulation of DNA-templated transcription"/>
    <property type="evidence" value="ECO:0007669"/>
    <property type="project" value="InterPro"/>
</dbReference>
<dbReference type="Proteomes" id="UP000516148">
    <property type="component" value="Chromosome"/>
</dbReference>
<reference evidence="9 10" key="1">
    <citation type="submission" date="2020-09" db="EMBL/GenBank/DDBJ databases">
        <title>Sphingomonas sp., a new species isolated from pork steak.</title>
        <authorList>
            <person name="Heidler von Heilborn D."/>
        </authorList>
    </citation>
    <scope>NUCLEOTIDE SEQUENCE [LARGE SCALE GENOMIC DNA]</scope>
    <source>
        <strain evidence="10">S8-3T</strain>
    </source>
</reference>
<dbReference type="InterPro" id="IPR009057">
    <property type="entry name" value="Homeodomain-like_sf"/>
</dbReference>
<dbReference type="AlphaFoldDB" id="A0A7H0LMC9"/>
<dbReference type="InterPro" id="IPR025943">
    <property type="entry name" value="Sigma_54_int_dom_ATP-bd_2"/>
</dbReference>
<dbReference type="GO" id="GO:0005524">
    <property type="term" value="F:ATP binding"/>
    <property type="evidence" value="ECO:0007669"/>
    <property type="project" value="UniProtKB-KW"/>
</dbReference>
<evidence type="ECO:0000313" key="9">
    <source>
        <dbReference type="EMBL" id="QNQ10832.1"/>
    </source>
</evidence>
<dbReference type="InterPro" id="IPR002078">
    <property type="entry name" value="Sigma_54_int"/>
</dbReference>
<dbReference type="SMART" id="SM00382">
    <property type="entry name" value="AAA"/>
    <property type="match status" value="1"/>
</dbReference>
<dbReference type="InterPro" id="IPR003593">
    <property type="entry name" value="AAA+_ATPase"/>
</dbReference>
<dbReference type="InterPro" id="IPR025662">
    <property type="entry name" value="Sigma_54_int_dom_ATP-bd_1"/>
</dbReference>
<organism evidence="9 10">
    <name type="scientific">Sphingomonas alpina</name>
    <dbReference type="NCBI Taxonomy" id="653931"/>
    <lineage>
        <taxon>Bacteria</taxon>
        <taxon>Pseudomonadati</taxon>
        <taxon>Pseudomonadota</taxon>
        <taxon>Alphaproteobacteria</taxon>
        <taxon>Sphingomonadales</taxon>
        <taxon>Sphingomonadaceae</taxon>
        <taxon>Sphingomonas</taxon>
    </lineage>
</organism>
<dbReference type="Gene3D" id="3.40.50.300">
    <property type="entry name" value="P-loop containing nucleotide triphosphate hydrolases"/>
    <property type="match status" value="1"/>
</dbReference>
<dbReference type="InterPro" id="IPR025944">
    <property type="entry name" value="Sigma_54_int_dom_CS"/>
</dbReference>
<dbReference type="GO" id="GO:0000160">
    <property type="term" value="P:phosphorelay signal transduction system"/>
    <property type="evidence" value="ECO:0007669"/>
    <property type="project" value="UniProtKB-KW"/>
</dbReference>
<evidence type="ECO:0000256" key="3">
    <source>
        <dbReference type="ARBA" id="ARBA00023012"/>
    </source>
</evidence>